<organism evidence="3 4">
    <name type="scientific">Candidatus Thermofonsia Clade 1 bacterium</name>
    <dbReference type="NCBI Taxonomy" id="2364210"/>
    <lineage>
        <taxon>Bacteria</taxon>
        <taxon>Bacillati</taxon>
        <taxon>Chloroflexota</taxon>
        <taxon>Candidatus Thermofontia</taxon>
        <taxon>Candidatus Thermofonsia Clade 1</taxon>
    </lineage>
</organism>
<dbReference type="EMBL" id="PGTK01000011">
    <property type="protein sequence ID" value="PJF30360.1"/>
    <property type="molecule type" value="Genomic_DNA"/>
</dbReference>
<evidence type="ECO:0000313" key="3">
    <source>
        <dbReference type="EMBL" id="PJF30360.1"/>
    </source>
</evidence>
<reference evidence="3 4" key="1">
    <citation type="submission" date="2017-11" db="EMBL/GenBank/DDBJ databases">
        <title>Evolution of Phototrophy in the Chloroflexi Phylum Driven by Horizontal Gene Transfer.</title>
        <authorList>
            <person name="Ward L.M."/>
            <person name="Hemp J."/>
            <person name="Shih P.M."/>
            <person name="Mcglynn S.E."/>
            <person name="Fischer W."/>
        </authorList>
    </citation>
    <scope>NUCLEOTIDE SEQUENCE [LARGE SCALE GENOMIC DNA]</scope>
    <source>
        <strain evidence="3">CP2_2F</strain>
    </source>
</reference>
<keyword evidence="1" id="KW-1133">Transmembrane helix</keyword>
<gene>
    <name evidence="3" type="ORF">CUN51_08100</name>
</gene>
<dbReference type="InterPro" id="IPR025874">
    <property type="entry name" value="DZR"/>
</dbReference>
<proteinExistence type="predicted"/>
<evidence type="ECO:0000259" key="2">
    <source>
        <dbReference type="Pfam" id="PF12773"/>
    </source>
</evidence>
<evidence type="ECO:0000313" key="4">
    <source>
        <dbReference type="Proteomes" id="UP000228921"/>
    </source>
</evidence>
<feature type="domain" description="DZANK-type" evidence="2">
    <location>
        <begin position="24"/>
        <end position="95"/>
    </location>
</feature>
<comment type="caution">
    <text evidence="3">The sequence shown here is derived from an EMBL/GenBank/DDBJ whole genome shotgun (WGS) entry which is preliminary data.</text>
</comment>
<sequence length="355" mass="40279">MLPPDSQRNAPPSSEPVYQMLWDCQFCGTQKLLGVDHRFCPNCGAKQDPEWRYFPSEADKKLVTDPKYTYHGADRACPYCKQPNSAAAQFCVACGGDLSGAAEVARRESVIVGSAEDTGKARDLVLERFKAQQAVTKPKPKSNPLPLILILAAVVGVIGFLIFLAVQRTPAELIVDDLQWSRVIAIERLNTLTGSGWHDQVPPGAYNVSCSLRDRPYTVTERVQTGTRRVDRGDGTFIEQPVYESRTRTEYRSERYCNYTYDQWQRVREVRTSGDADDPLIWGAVNLGAREREGGREERLLVFFKRADKPQESRLEYRAKTEEEWRTFRVNARYSVNFDGFGNVVWSDLKPQAPR</sequence>
<dbReference type="Proteomes" id="UP000228921">
    <property type="component" value="Unassembled WGS sequence"/>
</dbReference>
<protein>
    <recommendedName>
        <fullName evidence="2">DZANK-type domain-containing protein</fullName>
    </recommendedName>
</protein>
<dbReference type="Pfam" id="PF12773">
    <property type="entry name" value="DZR"/>
    <property type="match status" value="1"/>
</dbReference>
<keyword evidence="1" id="KW-0812">Transmembrane</keyword>
<feature type="transmembrane region" description="Helical" evidence="1">
    <location>
        <begin position="147"/>
        <end position="166"/>
    </location>
</feature>
<keyword evidence="1" id="KW-0472">Membrane</keyword>
<evidence type="ECO:0000256" key="1">
    <source>
        <dbReference type="SAM" id="Phobius"/>
    </source>
</evidence>
<dbReference type="AlphaFoldDB" id="A0A2M8NYI8"/>
<name>A0A2M8NYI8_9CHLR</name>
<accession>A0A2M8NYI8</accession>